<dbReference type="InterPro" id="IPR051093">
    <property type="entry name" value="Neuroligin/BSAL"/>
</dbReference>
<sequence>MNSMLYIQFSINMLSKKSYRLFFKLIFILTLDVFCEVLSQEYGTTLTLKQGLVIGRILKTSNGRDFYAFRGIPYATPPIGLLRFKEPLMFPGWAGTLDARDYRSVCPQWDVQGRMKGAEDCLFINVFTPSLPSAGSFSPVTYPVMIFIHGGNFEEGSANMYGPEKLMDKGIILVTFNYRIGVFGFLSSGDQTCPGNMGLKDQVLAIRWVRENIDRFGGDPNAITLFGQGSGAASVFMHILSPQSQGLFSRAIMQSGSALCDWALEGEPLGYAREIAQRVKCPTDSPTAVLDCLRLKPVMDILNAQKDTKIFGDYPLRAVPVVEKSGEGKFLPDTPINLLNAGNFRRVPLMAGINRDEGAFFYPTLLNTYRDALRENPSFLRTHLIPMFILTTTNIRGNVDSVSETIIFEYFNRINHSNVSQILHPFINMSTDAMFVACNDASVHSYSTTGAPVYMYTFEYRGENSMVEIQYGTPIAYFDPGVSHGDELLYLFNLDVEGLRQPSLLDNLVSGRVVSLWTDFAKFGEAPQFVNYEYPRWEPYKPETQAYYRIERDLKPGSFYKQRAVDMWTRHLPALAGMTTPTSSPLTQNKHSESLYRTLAWAMVSVSIALLVVVIVLLVVLYNQKRSQSFKANTENQSRLSGSTLY</sequence>
<evidence type="ECO:0000313" key="7">
    <source>
        <dbReference type="Proteomes" id="UP001497382"/>
    </source>
</evidence>
<accession>A0AAV2B8T6</accession>
<dbReference type="AlphaFoldDB" id="A0AAV2B8T6"/>
<keyword evidence="4" id="KW-1133">Transmembrane helix</keyword>
<reference evidence="6 7" key="1">
    <citation type="submission" date="2024-04" db="EMBL/GenBank/DDBJ databases">
        <authorList>
            <person name="Rising A."/>
            <person name="Reimegard J."/>
            <person name="Sonavane S."/>
            <person name="Akerstrom W."/>
            <person name="Nylinder S."/>
            <person name="Hedman E."/>
            <person name="Kallberg Y."/>
        </authorList>
    </citation>
    <scope>NUCLEOTIDE SEQUENCE [LARGE SCALE GENOMIC DNA]</scope>
</reference>
<gene>
    <name evidence="6" type="ORF">LARSCL_LOCUS17578</name>
</gene>
<keyword evidence="7" id="KW-1185">Reference proteome</keyword>
<comment type="caution">
    <text evidence="6">The sequence shown here is derived from an EMBL/GenBank/DDBJ whole genome shotgun (WGS) entry which is preliminary data.</text>
</comment>
<name>A0AAV2B8T6_9ARAC</name>
<dbReference type="InterPro" id="IPR029058">
    <property type="entry name" value="AB_hydrolase_fold"/>
</dbReference>
<dbReference type="Gene3D" id="3.40.50.1820">
    <property type="entry name" value="alpha/beta hydrolase"/>
    <property type="match status" value="1"/>
</dbReference>
<evidence type="ECO:0000256" key="3">
    <source>
        <dbReference type="ARBA" id="ARBA00023180"/>
    </source>
</evidence>
<dbReference type="InterPro" id="IPR019819">
    <property type="entry name" value="Carboxylesterase_B_CS"/>
</dbReference>
<evidence type="ECO:0000256" key="4">
    <source>
        <dbReference type="SAM" id="Phobius"/>
    </source>
</evidence>
<dbReference type="InterPro" id="IPR002018">
    <property type="entry name" value="CarbesteraseB"/>
</dbReference>
<feature type="domain" description="Carboxylesterase type B" evidence="5">
    <location>
        <begin position="45"/>
        <end position="568"/>
    </location>
</feature>
<keyword evidence="3" id="KW-0325">Glycoprotein</keyword>
<evidence type="ECO:0000259" key="5">
    <source>
        <dbReference type="Pfam" id="PF00135"/>
    </source>
</evidence>
<organism evidence="6 7">
    <name type="scientific">Larinioides sclopetarius</name>
    <dbReference type="NCBI Taxonomy" id="280406"/>
    <lineage>
        <taxon>Eukaryota</taxon>
        <taxon>Metazoa</taxon>
        <taxon>Ecdysozoa</taxon>
        <taxon>Arthropoda</taxon>
        <taxon>Chelicerata</taxon>
        <taxon>Arachnida</taxon>
        <taxon>Araneae</taxon>
        <taxon>Araneomorphae</taxon>
        <taxon>Entelegynae</taxon>
        <taxon>Araneoidea</taxon>
        <taxon>Araneidae</taxon>
        <taxon>Larinioides</taxon>
    </lineage>
</organism>
<evidence type="ECO:0000256" key="1">
    <source>
        <dbReference type="ARBA" id="ARBA00005964"/>
    </source>
</evidence>
<evidence type="ECO:0000313" key="6">
    <source>
        <dbReference type="EMBL" id="CAL1292295.1"/>
    </source>
</evidence>
<evidence type="ECO:0000256" key="2">
    <source>
        <dbReference type="ARBA" id="ARBA00022729"/>
    </source>
</evidence>
<dbReference type="PROSITE" id="PS00941">
    <property type="entry name" value="CARBOXYLESTERASE_B_2"/>
    <property type="match status" value="1"/>
</dbReference>
<keyword evidence="4" id="KW-0812">Transmembrane</keyword>
<keyword evidence="4" id="KW-0472">Membrane</keyword>
<dbReference type="Pfam" id="PF00135">
    <property type="entry name" value="COesterase"/>
    <property type="match status" value="1"/>
</dbReference>
<protein>
    <recommendedName>
        <fullName evidence="5">Carboxylesterase type B domain-containing protein</fullName>
    </recommendedName>
</protein>
<dbReference type="PANTHER" id="PTHR43903">
    <property type="entry name" value="NEUROLIGIN"/>
    <property type="match status" value="1"/>
</dbReference>
<comment type="similarity">
    <text evidence="1">Belongs to the type-B carboxylesterase/lipase family.</text>
</comment>
<feature type="transmembrane region" description="Helical" evidence="4">
    <location>
        <begin position="599"/>
        <end position="622"/>
    </location>
</feature>
<dbReference type="EMBL" id="CAXIEN010000303">
    <property type="protein sequence ID" value="CAL1292295.1"/>
    <property type="molecule type" value="Genomic_DNA"/>
</dbReference>
<proteinExistence type="inferred from homology"/>
<keyword evidence="2" id="KW-0732">Signal</keyword>
<dbReference type="Proteomes" id="UP001497382">
    <property type="component" value="Unassembled WGS sequence"/>
</dbReference>
<dbReference type="SUPFAM" id="SSF53474">
    <property type="entry name" value="alpha/beta-Hydrolases"/>
    <property type="match status" value="1"/>
</dbReference>